<gene>
    <name evidence="3" type="ORF">Ccrd_003201</name>
</gene>
<dbReference type="STRING" id="59895.A0A103XPW8"/>
<accession>A0A103XPW8</accession>
<dbReference type="Gramene" id="KVH94733">
    <property type="protein sequence ID" value="KVH94733"/>
    <property type="gene ID" value="Ccrd_003201"/>
</dbReference>
<dbReference type="PANTHER" id="PTHR12681">
    <property type="entry name" value="ZINC FINGER-CONTAINING PROTEIN P48ZNF"/>
    <property type="match status" value="1"/>
</dbReference>
<feature type="transmembrane region" description="Helical" evidence="2">
    <location>
        <begin position="40"/>
        <end position="61"/>
    </location>
</feature>
<dbReference type="GO" id="GO:0005829">
    <property type="term" value="C:cytosol"/>
    <property type="evidence" value="ECO:0007669"/>
    <property type="project" value="TreeGrafter"/>
</dbReference>
<dbReference type="GO" id="GO:0002181">
    <property type="term" value="P:cytoplasmic translation"/>
    <property type="evidence" value="ECO:0007669"/>
    <property type="project" value="TreeGrafter"/>
</dbReference>
<evidence type="ECO:0000313" key="4">
    <source>
        <dbReference type="Proteomes" id="UP000243975"/>
    </source>
</evidence>
<keyword evidence="2" id="KW-0472">Membrane</keyword>
<feature type="region of interest" description="Disordered" evidence="1">
    <location>
        <begin position="97"/>
        <end position="134"/>
    </location>
</feature>
<protein>
    <submittedName>
        <fullName evidence="3">Uncharacterized protein</fullName>
    </submittedName>
</protein>
<keyword evidence="2" id="KW-1133">Transmembrane helix</keyword>
<keyword evidence="2" id="KW-0812">Transmembrane</keyword>
<dbReference type="Proteomes" id="UP000243975">
    <property type="component" value="Unassembled WGS sequence"/>
</dbReference>
<dbReference type="AlphaFoldDB" id="A0A103XPW8"/>
<name>A0A103XPW8_CYNCS</name>
<evidence type="ECO:0000256" key="2">
    <source>
        <dbReference type="SAM" id="Phobius"/>
    </source>
</evidence>
<dbReference type="PANTHER" id="PTHR12681:SF0">
    <property type="entry name" value="ZINC FINGER CCCH DOMAIN-CONTAINING PROTEIN 15"/>
    <property type="match status" value="1"/>
</dbReference>
<organism evidence="3 4">
    <name type="scientific">Cynara cardunculus var. scolymus</name>
    <name type="common">Globe artichoke</name>
    <name type="synonym">Cynara scolymus</name>
    <dbReference type="NCBI Taxonomy" id="59895"/>
    <lineage>
        <taxon>Eukaryota</taxon>
        <taxon>Viridiplantae</taxon>
        <taxon>Streptophyta</taxon>
        <taxon>Embryophyta</taxon>
        <taxon>Tracheophyta</taxon>
        <taxon>Spermatophyta</taxon>
        <taxon>Magnoliopsida</taxon>
        <taxon>eudicotyledons</taxon>
        <taxon>Gunneridae</taxon>
        <taxon>Pentapetalae</taxon>
        <taxon>asterids</taxon>
        <taxon>campanulids</taxon>
        <taxon>Asterales</taxon>
        <taxon>Asteraceae</taxon>
        <taxon>Carduoideae</taxon>
        <taxon>Cardueae</taxon>
        <taxon>Carduinae</taxon>
        <taxon>Cynara</taxon>
    </lineage>
</organism>
<dbReference type="GO" id="GO:0003729">
    <property type="term" value="F:mRNA binding"/>
    <property type="evidence" value="ECO:0007669"/>
    <property type="project" value="TreeGrafter"/>
</dbReference>
<keyword evidence="4" id="KW-1185">Reference proteome</keyword>
<comment type="caution">
    <text evidence="3">The sequence shown here is derived from an EMBL/GenBank/DDBJ whole genome shotgun (WGS) entry which is preliminary data.</text>
</comment>
<proteinExistence type="predicted"/>
<feature type="non-terminal residue" evidence="3">
    <location>
        <position position="1"/>
    </location>
</feature>
<reference evidence="3 4" key="1">
    <citation type="journal article" date="2016" name="Sci. Rep.">
        <title>The genome sequence of the outbreeding globe artichoke constructed de novo incorporating a phase-aware low-pass sequencing strategy of F1 progeny.</title>
        <authorList>
            <person name="Scaglione D."/>
            <person name="Reyes-Chin-Wo S."/>
            <person name="Acquadro A."/>
            <person name="Froenicke L."/>
            <person name="Portis E."/>
            <person name="Beitel C."/>
            <person name="Tirone M."/>
            <person name="Mauro R."/>
            <person name="Lo Monaco A."/>
            <person name="Mauromicale G."/>
            <person name="Faccioli P."/>
            <person name="Cattivelli L."/>
            <person name="Rieseberg L."/>
            <person name="Michelmore R."/>
            <person name="Lanteri S."/>
        </authorList>
    </citation>
    <scope>NUCLEOTIDE SEQUENCE [LARGE SCALE GENOMIC DNA]</scope>
    <source>
        <strain evidence="3">2C</strain>
    </source>
</reference>
<sequence length="134" mass="15496">DHFYNDQTSIVGQTIYHRPNLQLQNLILLRFMLCDRGTSMMKVGSILVPMVFFIGLLHFGFEEMGEMGWSCFWPTMPSKQQSKADLAKKQKINEDKTFGLKNKNKSKNARKYVESLRQSIQPKPDPKSMPRLVA</sequence>
<dbReference type="EMBL" id="LEKV01004529">
    <property type="protein sequence ID" value="KVH94733.1"/>
    <property type="molecule type" value="Genomic_DNA"/>
</dbReference>
<evidence type="ECO:0000313" key="3">
    <source>
        <dbReference type="EMBL" id="KVH94733.1"/>
    </source>
</evidence>
<evidence type="ECO:0000256" key="1">
    <source>
        <dbReference type="SAM" id="MobiDB-lite"/>
    </source>
</evidence>